<dbReference type="SUPFAM" id="SSF51182">
    <property type="entry name" value="RmlC-like cupins"/>
    <property type="match status" value="1"/>
</dbReference>
<reference evidence="1" key="1">
    <citation type="submission" date="2020-04" db="EMBL/GenBank/DDBJ databases">
        <authorList>
            <person name="Chiriac C."/>
            <person name="Salcher M."/>
            <person name="Ghai R."/>
            <person name="Kavagutti S V."/>
        </authorList>
    </citation>
    <scope>NUCLEOTIDE SEQUENCE</scope>
</reference>
<dbReference type="InterPro" id="IPR014710">
    <property type="entry name" value="RmlC-like_jellyroll"/>
</dbReference>
<evidence type="ECO:0000313" key="1">
    <source>
        <dbReference type="EMBL" id="CAB4135415.1"/>
    </source>
</evidence>
<name>A0A6J5LM55_9CAUD</name>
<accession>A0A6J5LM55</accession>
<sequence>MESNTIPEIPVVIVEPGNLDSMEPGTSDTIPMISIVSNCWVKQMLFEKQGHKHKGHEHTFDHQSLLAAGSVECTVNGAVSVHKAPTIIYIRAGLTHGFKALENNTVMYCVHPLRDGERVEDIISPEMVPNGVMPLIIPHIEYNKDGSPKMIPAHLV</sequence>
<dbReference type="EMBL" id="LR796300">
    <property type="protein sequence ID" value="CAB4135415.1"/>
    <property type="molecule type" value="Genomic_DNA"/>
</dbReference>
<proteinExistence type="predicted"/>
<dbReference type="Gene3D" id="2.60.120.10">
    <property type="entry name" value="Jelly Rolls"/>
    <property type="match status" value="1"/>
</dbReference>
<dbReference type="InterPro" id="IPR011051">
    <property type="entry name" value="RmlC_Cupin_sf"/>
</dbReference>
<gene>
    <name evidence="1" type="ORF">UFOVP285_18</name>
</gene>
<organism evidence="1">
    <name type="scientific">uncultured Caudovirales phage</name>
    <dbReference type="NCBI Taxonomy" id="2100421"/>
    <lineage>
        <taxon>Viruses</taxon>
        <taxon>Duplodnaviria</taxon>
        <taxon>Heunggongvirae</taxon>
        <taxon>Uroviricota</taxon>
        <taxon>Caudoviricetes</taxon>
        <taxon>Peduoviridae</taxon>
        <taxon>Maltschvirus</taxon>
        <taxon>Maltschvirus maltsch</taxon>
    </lineage>
</organism>
<protein>
    <submittedName>
        <fullName evidence="1">Uncharacterized protein</fullName>
    </submittedName>
</protein>